<evidence type="ECO:0000256" key="1">
    <source>
        <dbReference type="SAM" id="MobiDB-lite"/>
    </source>
</evidence>
<evidence type="ECO:0000256" key="2">
    <source>
        <dbReference type="SAM" id="Phobius"/>
    </source>
</evidence>
<keyword evidence="4" id="KW-1185">Reference proteome</keyword>
<keyword evidence="2" id="KW-0812">Transmembrane</keyword>
<dbReference type="OrthoDB" id="275278at2759"/>
<evidence type="ECO:0000313" key="4">
    <source>
        <dbReference type="Proteomes" id="UP000796880"/>
    </source>
</evidence>
<sequence length="884" mass="99043">MGYSCKNTSDLDRILSSWGNSRKRCLIRFVLLENAIHTHSIQPVVYRKHCLTFRSSRRIGNLFPLASADEGVTVNGTPQASTITGVEEMKVKLNHSMHSEDYNDGLVHFLHDAARVFELAIKEQGSFSKFSWFATAWLGVDRNAWVKTLSYQASVYSLLQAASKIASRGDGRDRDINLFVQRSLLRQSGPLESLIRDKLTAKQPEAYEWFWSEQVPMVVSSFVNYIEGDSRFTAVTSVFGKNTSLSSVKASDISLLMLALTCNAAITKLGPAKVSCSQFFTTIPEMTGRLMDMLVDFVPISQAYHSIKDIGLRREFLVHFGPRAAACRLKNDRGSEEVVFWVDLVQKQLQRAIDREKIWARLTTSECIEVLERDLAILGFFIALGRSTQSFLSASGFDVIDDPLDGFVRFLIGGSVLYYPQLSSISSYQFYVEVVCEELDWLSFYPGNVGTSKQLPGHRSEQEIVPNAEAIPQVLEVCSYWIQSYIKYSKWLESPSNVKAANFLSRGHNKLMECVEGMGILKNEKMDYAKRIRARAYSPTEKESDSFDKALESVEGALLRLEKLLQDLHVSSSNSGKEHLKAACSDLEKIRKLKKEAEFLEASFRAKAASLRQGDDDIGSQPSVSEQQQLLKGKNRRVVNGVTDGSDRIAGKNRGIWSIFTRPTTKRPNPELIADESKKEFVEQTASNICALDSESNEIHRFEHLRNELIELEKRVQRSAGQSENEEDVKFADDSAKYCDDAGATQLVQVQKKENVIEKSFVKLKEASTDVLQGTQLLAIDVAAAMGLLRRSLIGDELTEKEKKSLRRTMTDLASVVPIGVLMLLPVTAVGHAAILAAIQRYVPALIPSTYGPERLDLLRQLEKVKEMETSTDENPNESVEKLT</sequence>
<organism evidence="3 4">
    <name type="scientific">Rhamnella rubrinervis</name>
    <dbReference type="NCBI Taxonomy" id="2594499"/>
    <lineage>
        <taxon>Eukaryota</taxon>
        <taxon>Viridiplantae</taxon>
        <taxon>Streptophyta</taxon>
        <taxon>Embryophyta</taxon>
        <taxon>Tracheophyta</taxon>
        <taxon>Spermatophyta</taxon>
        <taxon>Magnoliopsida</taxon>
        <taxon>eudicotyledons</taxon>
        <taxon>Gunneridae</taxon>
        <taxon>Pentapetalae</taxon>
        <taxon>rosids</taxon>
        <taxon>fabids</taxon>
        <taxon>Rosales</taxon>
        <taxon>Rhamnaceae</taxon>
        <taxon>rhamnoid group</taxon>
        <taxon>Rhamneae</taxon>
        <taxon>Rhamnella</taxon>
    </lineage>
</organism>
<keyword evidence="2" id="KW-0472">Membrane</keyword>
<comment type="caution">
    <text evidence="3">The sequence shown here is derived from an EMBL/GenBank/DDBJ whole genome shotgun (WGS) entry which is preliminary data.</text>
</comment>
<name>A0A8K0E930_9ROSA</name>
<dbReference type="PANTHER" id="PTHR14009">
    <property type="entry name" value="LEUCINE ZIPPER-EF-HAND CONTAINING TRANSMEMBRANE PROTEIN"/>
    <property type="match status" value="1"/>
</dbReference>
<evidence type="ECO:0000313" key="3">
    <source>
        <dbReference type="EMBL" id="KAF3441619.1"/>
    </source>
</evidence>
<dbReference type="GO" id="GO:0030003">
    <property type="term" value="P:intracellular monoatomic cation homeostasis"/>
    <property type="evidence" value="ECO:0007669"/>
    <property type="project" value="TreeGrafter"/>
</dbReference>
<protein>
    <recommendedName>
        <fullName evidence="5">LETM1-like protein</fullName>
    </recommendedName>
</protein>
<dbReference type="Proteomes" id="UP000796880">
    <property type="component" value="Unassembled WGS sequence"/>
</dbReference>
<reference evidence="3" key="1">
    <citation type="submission" date="2020-03" db="EMBL/GenBank/DDBJ databases">
        <title>A high-quality chromosome-level genome assembly of a woody plant with both climbing and erect habits, Rhamnella rubrinervis.</title>
        <authorList>
            <person name="Lu Z."/>
            <person name="Yang Y."/>
            <person name="Zhu X."/>
            <person name="Sun Y."/>
        </authorList>
    </citation>
    <scope>NUCLEOTIDE SEQUENCE</scope>
    <source>
        <strain evidence="3">BYM</strain>
        <tissue evidence="3">Leaf</tissue>
    </source>
</reference>
<gene>
    <name evidence="3" type="ORF">FNV43_RR15534</name>
</gene>
<proteinExistence type="predicted"/>
<feature type="transmembrane region" description="Helical" evidence="2">
    <location>
        <begin position="813"/>
        <end position="839"/>
    </location>
</feature>
<feature type="region of interest" description="Disordered" evidence="1">
    <location>
        <begin position="612"/>
        <end position="632"/>
    </location>
</feature>
<evidence type="ECO:0008006" key="5">
    <source>
        <dbReference type="Google" id="ProtNLM"/>
    </source>
</evidence>
<feature type="compositionally biased region" description="Polar residues" evidence="1">
    <location>
        <begin position="620"/>
        <end position="630"/>
    </location>
</feature>
<dbReference type="PANTHER" id="PTHR14009:SF9">
    <property type="entry name" value="LETM1-LIKE PROTEIN"/>
    <property type="match status" value="1"/>
</dbReference>
<keyword evidence="2" id="KW-1133">Transmembrane helix</keyword>
<dbReference type="AlphaFoldDB" id="A0A8K0E930"/>
<dbReference type="InterPro" id="IPR044202">
    <property type="entry name" value="LETM1/MDM38-like"/>
</dbReference>
<accession>A0A8K0E930</accession>
<dbReference type="GO" id="GO:0005743">
    <property type="term" value="C:mitochondrial inner membrane"/>
    <property type="evidence" value="ECO:0007669"/>
    <property type="project" value="InterPro"/>
</dbReference>
<dbReference type="EMBL" id="VOIH02000007">
    <property type="protein sequence ID" value="KAF3441619.1"/>
    <property type="molecule type" value="Genomic_DNA"/>
</dbReference>